<dbReference type="SUPFAM" id="SSF50998">
    <property type="entry name" value="Quinoprotein alcohol dehydrogenase-like"/>
    <property type="match status" value="1"/>
</dbReference>
<evidence type="ECO:0000313" key="2">
    <source>
        <dbReference type="Proteomes" id="UP000739538"/>
    </source>
</evidence>
<comment type="caution">
    <text evidence="1">The sequence shown here is derived from an EMBL/GenBank/DDBJ whole genome shotgun (WGS) entry which is preliminary data.</text>
</comment>
<dbReference type="AlphaFoldDB" id="A0A956SGK4"/>
<dbReference type="PROSITE" id="PS51257">
    <property type="entry name" value="PROKAR_LIPOPROTEIN"/>
    <property type="match status" value="1"/>
</dbReference>
<dbReference type="InterPro" id="IPR011047">
    <property type="entry name" value="Quinoprotein_ADH-like_sf"/>
</dbReference>
<reference evidence="1" key="1">
    <citation type="submission" date="2020-04" db="EMBL/GenBank/DDBJ databases">
        <authorList>
            <person name="Zhang T."/>
        </authorList>
    </citation>
    <scope>NUCLEOTIDE SEQUENCE</scope>
    <source>
        <strain evidence="1">HKST-UBA02</strain>
    </source>
</reference>
<proteinExistence type="predicted"/>
<dbReference type="InterPro" id="IPR013211">
    <property type="entry name" value="LVIVD"/>
</dbReference>
<name>A0A956SGK4_UNCEI</name>
<reference evidence="1" key="2">
    <citation type="journal article" date="2021" name="Microbiome">
        <title>Successional dynamics and alternative stable states in a saline activated sludge microbial community over 9 years.</title>
        <authorList>
            <person name="Wang Y."/>
            <person name="Ye J."/>
            <person name="Ju F."/>
            <person name="Liu L."/>
            <person name="Boyd J.A."/>
            <person name="Deng Y."/>
            <person name="Parks D.H."/>
            <person name="Jiang X."/>
            <person name="Yin X."/>
            <person name="Woodcroft B.J."/>
            <person name="Tyson G.W."/>
            <person name="Hugenholtz P."/>
            <person name="Polz M.F."/>
            <person name="Zhang T."/>
        </authorList>
    </citation>
    <scope>NUCLEOTIDE SEQUENCE</scope>
    <source>
        <strain evidence="1">HKST-UBA02</strain>
    </source>
</reference>
<organism evidence="1 2">
    <name type="scientific">Eiseniibacteriota bacterium</name>
    <dbReference type="NCBI Taxonomy" id="2212470"/>
    <lineage>
        <taxon>Bacteria</taxon>
        <taxon>Candidatus Eiseniibacteriota</taxon>
    </lineage>
</organism>
<dbReference type="EMBL" id="JAGQHS010000103">
    <property type="protein sequence ID" value="MCA9757523.1"/>
    <property type="molecule type" value="Genomic_DNA"/>
</dbReference>
<gene>
    <name evidence="1" type="ORF">KDA27_17090</name>
</gene>
<sequence>MRADTRRTARLGLLLVSTGILVSSGIGCSDDGSTGPPSDPPASSAGCVDYTTLLHRERGFTNGRFLGSVAVRGDIAFAASSDGLRALRANGDELEEVGRFDAYAVAVRLRGDYAYVASDREIDFVDVTDPTLLTGGLALEIPFSARRLEVGTRYGVASGVNEFLILDFFQPQEPTIVAARNLGATVIRDLALSGRTLFFATDAGLFVYQLGDELYPEEIAHYGDEPVRAIALRSGLLAATLEDRGLTMLDVTNPEAPEELGEGVPIRGETAAVALTSTRVYVGANGGAHVYSHESGEHLTLLGFAATGDGFPAEWLESGGDLYLANGGLEVLRPGGTVPKDPVEIATDADLVHVDGNLVVTATSKRVVGLDLSDPAAPRETFSFEAGAPVLEFALDERAVWVATELALEEWILDGDAVSPGRVLEIGPPIDAVDTDGTRVYVSSATELVVVDPAGSELEVVGHVPTAWLGGDLVAGEGVVYISQDRWGFQVFDVTDPSSPSLLASRGFTPNPSAVAASAERGAVVVSIGDEVRFLDPLSSEGTRVLDAAIFTSPVLDLAFVGSFVYVATEEGIDVLEFSDDADAVRVAGVPWPVESGPGRLYVGDRHLIAVGAEGAVRLPSHCD</sequence>
<accession>A0A956SGK4</accession>
<protein>
    <submittedName>
        <fullName evidence="1">Uncharacterized protein</fullName>
    </submittedName>
</protein>
<dbReference type="Proteomes" id="UP000739538">
    <property type="component" value="Unassembled WGS sequence"/>
</dbReference>
<dbReference type="Pfam" id="PF08309">
    <property type="entry name" value="LVIVD"/>
    <property type="match status" value="2"/>
</dbReference>
<evidence type="ECO:0000313" key="1">
    <source>
        <dbReference type="EMBL" id="MCA9757523.1"/>
    </source>
</evidence>